<accession>A0ABV9WPL2</accession>
<comment type="caution">
    <text evidence="1">The sequence shown here is derived from an EMBL/GenBank/DDBJ whole genome shotgun (WGS) entry which is preliminary data.</text>
</comment>
<sequence length="118" mass="13423">MGNTSKPGSVVAREIDHDPFEVDGEQYLVQELLWNGIDGRSYDLVRRRDGQILTEDESFDGYPTDAQIALVLEKHGVDVELETCKFCRKEILLATARRHDNGWVGNACCWDDRLHMTA</sequence>
<proteinExistence type="predicted"/>
<dbReference type="RefSeq" id="WP_161378830.1">
    <property type="nucleotide sequence ID" value="NZ_BAAATN010000035.1"/>
</dbReference>
<reference evidence="2" key="1">
    <citation type="journal article" date="2019" name="Int. J. Syst. Evol. Microbiol.">
        <title>The Global Catalogue of Microorganisms (GCM) 10K type strain sequencing project: providing services to taxonomists for standard genome sequencing and annotation.</title>
        <authorList>
            <consortium name="The Broad Institute Genomics Platform"/>
            <consortium name="The Broad Institute Genome Sequencing Center for Infectious Disease"/>
            <person name="Wu L."/>
            <person name="Ma J."/>
        </authorList>
    </citation>
    <scope>NUCLEOTIDE SEQUENCE [LARGE SCALE GENOMIC DNA]</scope>
    <source>
        <strain evidence="2">CGMCC 4.1542</strain>
    </source>
</reference>
<protein>
    <submittedName>
        <fullName evidence="1">Uncharacterized protein</fullName>
    </submittedName>
</protein>
<dbReference type="EMBL" id="JBHSJO010000001">
    <property type="protein sequence ID" value="MFC5014478.1"/>
    <property type="molecule type" value="Genomic_DNA"/>
</dbReference>
<evidence type="ECO:0000313" key="2">
    <source>
        <dbReference type="Proteomes" id="UP001595855"/>
    </source>
</evidence>
<organism evidence="1 2">
    <name type="scientific">Streptomyces lienomycini</name>
    <dbReference type="NCBI Taxonomy" id="284035"/>
    <lineage>
        <taxon>Bacteria</taxon>
        <taxon>Bacillati</taxon>
        <taxon>Actinomycetota</taxon>
        <taxon>Actinomycetes</taxon>
        <taxon>Kitasatosporales</taxon>
        <taxon>Streptomycetaceae</taxon>
        <taxon>Streptomyces</taxon>
    </lineage>
</organism>
<gene>
    <name evidence="1" type="ORF">ACFPRC_06265</name>
</gene>
<name>A0ABV9WPL2_9ACTN</name>
<dbReference type="Proteomes" id="UP001595855">
    <property type="component" value="Unassembled WGS sequence"/>
</dbReference>
<keyword evidence="2" id="KW-1185">Reference proteome</keyword>
<evidence type="ECO:0000313" key="1">
    <source>
        <dbReference type="EMBL" id="MFC5014478.1"/>
    </source>
</evidence>